<dbReference type="Pfam" id="PF02465">
    <property type="entry name" value="FliD_N"/>
    <property type="match status" value="1"/>
</dbReference>
<dbReference type="Proteomes" id="UP000092634">
    <property type="component" value="Unassembled WGS sequence"/>
</dbReference>
<dbReference type="GO" id="GO:0009421">
    <property type="term" value="C:bacterial-type flagellum filament cap"/>
    <property type="evidence" value="ECO:0007669"/>
    <property type="project" value="InterPro"/>
</dbReference>
<sequence length="461" mass="47082">MFNSTINSKAYTNNTQQTTQGSISADVYAKVERQMQSQNSGVGKLNASLARDQAKFSGLGQLQSALAKFQAVAKNMAGSGLATAATSSAKDVLSASTTDKAVSGSHALNVKQLAQAQTLLSGAQKSSSAAIGTGAPALLKIEVGATDGKQFTPGSGKVISLTIDSSNNSLDGIAAALKQQGIDASVVKGPDGYALTLNGKSGADSSMRISVSGDAAVSNLLSYAPGASKGLQQTAAAQDALLSVDGKDIKSATNTLTTAVEGATIELKKKGMTELVITKDSSQIASNVASFVTAYNELNSKLQSLQQGDLKSDTALGQVRSQMEQVLRTASTGVPASILGSAGVSLGKSGELVIDDKKLKAAIAADPDAVSKLFTNKGKGVADQFSSKIGELTGETSIIRKEVQSVGKEITTLNNKKAVLAKALTAQAQALVKAYSAQEQMGTNPALPGYTGKNSLFDFMA</sequence>
<dbReference type="InterPro" id="IPR003481">
    <property type="entry name" value="FliD_N"/>
</dbReference>
<dbReference type="InterPro" id="IPR010809">
    <property type="entry name" value="FliD_C"/>
</dbReference>
<proteinExistence type="inferred from homology"/>
<protein>
    <recommendedName>
        <fullName evidence="5">Flagellar hook-associated protein 2</fullName>
        <shortName evidence="5">HAP2</shortName>
    </recommendedName>
    <alternativeName>
        <fullName evidence="5">Flagellar cap protein</fullName>
    </alternativeName>
</protein>
<dbReference type="AlphaFoldDB" id="A0A1E8PNI0"/>
<dbReference type="PANTHER" id="PTHR30288:SF0">
    <property type="entry name" value="FLAGELLAR HOOK-ASSOCIATED PROTEIN 2"/>
    <property type="match status" value="1"/>
</dbReference>
<evidence type="ECO:0000313" key="9">
    <source>
        <dbReference type="Proteomes" id="UP000092634"/>
    </source>
</evidence>
<keyword evidence="4 5" id="KW-0975">Bacterial flagellum</keyword>
<keyword evidence="8" id="KW-0282">Flagellum</keyword>
<accession>A0A1E8PNI0</accession>
<keyword evidence="8" id="KW-0966">Cell projection</keyword>
<dbReference type="GO" id="GO:0007155">
    <property type="term" value="P:cell adhesion"/>
    <property type="evidence" value="ECO:0007669"/>
    <property type="project" value="InterPro"/>
</dbReference>
<dbReference type="GO" id="GO:0009424">
    <property type="term" value="C:bacterial-type flagellum hook"/>
    <property type="evidence" value="ECO:0007669"/>
    <property type="project" value="UniProtKB-UniRule"/>
</dbReference>
<keyword evidence="8" id="KW-0969">Cilium</keyword>
<dbReference type="GO" id="GO:0005576">
    <property type="term" value="C:extracellular region"/>
    <property type="evidence" value="ECO:0007669"/>
    <property type="project" value="UniProtKB-SubCell"/>
</dbReference>
<keyword evidence="5" id="KW-0964">Secreted</keyword>
<evidence type="ECO:0000256" key="5">
    <source>
        <dbReference type="RuleBase" id="RU362066"/>
    </source>
</evidence>
<comment type="subcellular location">
    <subcellularLocation>
        <location evidence="5">Secreted</location>
    </subcellularLocation>
    <subcellularLocation>
        <location evidence="5">Bacterial flagellum</location>
    </subcellularLocation>
</comment>
<dbReference type="Pfam" id="PF07195">
    <property type="entry name" value="FliD_C"/>
    <property type="match status" value="1"/>
</dbReference>
<comment type="subunit">
    <text evidence="2 5">Homopentamer.</text>
</comment>
<comment type="caution">
    <text evidence="8">The sequence shown here is derived from an EMBL/GenBank/DDBJ whole genome shotgun (WGS) entry which is preliminary data.</text>
</comment>
<dbReference type="PANTHER" id="PTHR30288">
    <property type="entry name" value="FLAGELLAR CAP/ASSEMBLY PROTEIN FLID"/>
    <property type="match status" value="1"/>
</dbReference>
<evidence type="ECO:0000259" key="6">
    <source>
        <dbReference type="Pfam" id="PF02465"/>
    </source>
</evidence>
<feature type="domain" description="Flagellar hook-associated protein 2 N-terminal" evidence="6">
    <location>
        <begin position="26"/>
        <end position="117"/>
    </location>
</feature>
<organism evidence="8 9">
    <name type="scientific">Janthinobacterium lividum</name>
    <dbReference type="NCBI Taxonomy" id="29581"/>
    <lineage>
        <taxon>Bacteria</taxon>
        <taxon>Pseudomonadati</taxon>
        <taxon>Pseudomonadota</taxon>
        <taxon>Betaproteobacteria</taxon>
        <taxon>Burkholderiales</taxon>
        <taxon>Oxalobacteraceae</taxon>
        <taxon>Janthinobacterium</taxon>
    </lineage>
</organism>
<reference evidence="8 9" key="1">
    <citation type="submission" date="2016-10" db="EMBL/GenBank/DDBJ databases">
        <title>Updated version of Genome Assembly of Janthinobacterium lividum ERGS5:01.</title>
        <authorList>
            <person name="Kumar R."/>
            <person name="Acharya V."/>
            <person name="Singh D."/>
        </authorList>
    </citation>
    <scope>NUCLEOTIDE SEQUENCE [LARGE SCALE GENOMIC DNA]</scope>
    <source>
        <strain evidence="8 9">ERGS5:01</strain>
    </source>
</reference>
<gene>
    <name evidence="8" type="ORF">BA896_016690</name>
</gene>
<comment type="similarity">
    <text evidence="1 5">Belongs to the FliD family.</text>
</comment>
<evidence type="ECO:0000256" key="4">
    <source>
        <dbReference type="ARBA" id="ARBA00023143"/>
    </source>
</evidence>
<comment type="function">
    <text evidence="5">Required for morphogenesis and for the elongation of the flagellar filament by facilitating polymerization of the flagellin monomers at the tip of growing filament. Forms a capping structure, which prevents flagellin subunits (transported through the central channel of the flagellum) from leaking out without polymerization at the distal end.</text>
</comment>
<evidence type="ECO:0000313" key="8">
    <source>
        <dbReference type="EMBL" id="OFJ47390.1"/>
    </source>
</evidence>
<dbReference type="InterPro" id="IPR040026">
    <property type="entry name" value="FliD"/>
</dbReference>
<feature type="domain" description="Flagellar hook-associated protein 2 C-terminal" evidence="7">
    <location>
        <begin position="237"/>
        <end position="441"/>
    </location>
</feature>
<evidence type="ECO:0000256" key="2">
    <source>
        <dbReference type="ARBA" id="ARBA00011255"/>
    </source>
</evidence>
<keyword evidence="3" id="KW-0175">Coiled coil</keyword>
<evidence type="ECO:0000259" key="7">
    <source>
        <dbReference type="Pfam" id="PF07195"/>
    </source>
</evidence>
<evidence type="ECO:0000256" key="1">
    <source>
        <dbReference type="ARBA" id="ARBA00009764"/>
    </source>
</evidence>
<name>A0A1E8PNI0_9BURK</name>
<dbReference type="GO" id="GO:0071973">
    <property type="term" value="P:bacterial-type flagellum-dependent cell motility"/>
    <property type="evidence" value="ECO:0007669"/>
    <property type="project" value="TreeGrafter"/>
</dbReference>
<evidence type="ECO:0000256" key="3">
    <source>
        <dbReference type="ARBA" id="ARBA00023054"/>
    </source>
</evidence>
<dbReference type="EMBL" id="MAQB02000006">
    <property type="protein sequence ID" value="OFJ47390.1"/>
    <property type="molecule type" value="Genomic_DNA"/>
</dbReference>